<protein>
    <submittedName>
        <fullName evidence="1">Uncharacterized protein</fullName>
    </submittedName>
</protein>
<name>A0A381YDW4_9ZZZZ</name>
<evidence type="ECO:0000313" key="1">
    <source>
        <dbReference type="EMBL" id="SVA75286.1"/>
    </source>
</evidence>
<proteinExistence type="predicted"/>
<accession>A0A381YDW4</accession>
<dbReference type="AlphaFoldDB" id="A0A381YDW4"/>
<organism evidence="1">
    <name type="scientific">marine metagenome</name>
    <dbReference type="NCBI Taxonomy" id="408172"/>
    <lineage>
        <taxon>unclassified sequences</taxon>
        <taxon>metagenomes</taxon>
        <taxon>ecological metagenomes</taxon>
    </lineage>
</organism>
<gene>
    <name evidence="1" type="ORF">METZ01_LOCUS128140</name>
</gene>
<reference evidence="1" key="1">
    <citation type="submission" date="2018-05" db="EMBL/GenBank/DDBJ databases">
        <authorList>
            <person name="Lanie J.A."/>
            <person name="Ng W.-L."/>
            <person name="Kazmierczak K.M."/>
            <person name="Andrzejewski T.M."/>
            <person name="Davidsen T.M."/>
            <person name="Wayne K.J."/>
            <person name="Tettelin H."/>
            <person name="Glass J.I."/>
            <person name="Rusch D."/>
            <person name="Podicherti R."/>
            <person name="Tsui H.-C.T."/>
            <person name="Winkler M.E."/>
        </authorList>
    </citation>
    <scope>NUCLEOTIDE SEQUENCE</scope>
</reference>
<feature type="non-terminal residue" evidence="1">
    <location>
        <position position="1"/>
    </location>
</feature>
<sequence>VQESVNEQRPGKIFADAKEVEITRAIAEEFYSVLQ</sequence>
<dbReference type="EMBL" id="UINC01018019">
    <property type="protein sequence ID" value="SVA75286.1"/>
    <property type="molecule type" value="Genomic_DNA"/>
</dbReference>
<feature type="non-terminal residue" evidence="1">
    <location>
        <position position="35"/>
    </location>
</feature>